<dbReference type="Pfam" id="PF13356">
    <property type="entry name" value="Arm-DNA-bind_3"/>
    <property type="match status" value="1"/>
</dbReference>
<dbReference type="GO" id="GO:0003677">
    <property type="term" value="F:DNA binding"/>
    <property type="evidence" value="ECO:0007669"/>
    <property type="project" value="UniProtKB-KW"/>
</dbReference>
<comment type="similarity">
    <text evidence="1">Belongs to the 'phage' integrase family.</text>
</comment>
<comment type="caution">
    <text evidence="7">The sequence shown here is derived from an EMBL/GenBank/DDBJ whole genome shotgun (WGS) entry which is preliminary data.</text>
</comment>
<evidence type="ECO:0000256" key="2">
    <source>
        <dbReference type="ARBA" id="ARBA00022908"/>
    </source>
</evidence>
<accession>A0A2T3JP07</accession>
<dbReference type="Gene3D" id="3.30.160.390">
    <property type="entry name" value="Integrase, DNA-binding domain"/>
    <property type="match status" value="1"/>
</dbReference>
<sequence>MSLTDRHLNLISKQDTYDGKAEISDGEGLVVRITPQAKIYFHYRCRFNKKSLRIRIGKYPVTSLKEARRKHKLMMELRESGRNPNIAITGELEFITLDDCVAYWLKHYVPQLKVGTQVLYRSFSKNYLIGTFPERNVETIPAREWMQWFDTISLDKPKTANSLFTKLRACLNFCKSKFIIEKTDLDRIKRQHVGKASEVGTRVPTFSELSMIWLAIERSRASSSNKALHQLTILWGSRLSELRLARRSHFDMEAGIWTVPKELSKTNTPIRRPIPTKARVILERVMATYDDVLFPGGDLDKPITISAANRYIRRIRDGLPIEDWRTHDFRRSLSTGASELGVMPHVVEKMLGHELGGVLAVYNKHDWLKDQLEGYELYAEKLDSYLGDKYE</sequence>
<feature type="domain" description="Tyr recombinase" evidence="5">
    <location>
        <begin position="199"/>
        <end position="376"/>
    </location>
</feature>
<proteinExistence type="inferred from homology"/>
<evidence type="ECO:0000256" key="1">
    <source>
        <dbReference type="ARBA" id="ARBA00008857"/>
    </source>
</evidence>
<dbReference type="AlphaFoldDB" id="A0A2T3JP07"/>
<dbReference type="InterPro" id="IPR010998">
    <property type="entry name" value="Integrase_recombinase_N"/>
</dbReference>
<evidence type="ECO:0000259" key="5">
    <source>
        <dbReference type="PROSITE" id="PS51898"/>
    </source>
</evidence>
<keyword evidence="2" id="KW-0229">DNA integration</keyword>
<dbReference type="CDD" id="cd00801">
    <property type="entry name" value="INT_P4_C"/>
    <property type="match status" value="1"/>
</dbReference>
<keyword evidence="8" id="KW-1185">Reference proteome</keyword>
<dbReference type="PANTHER" id="PTHR30629">
    <property type="entry name" value="PROPHAGE INTEGRASE"/>
    <property type="match status" value="1"/>
</dbReference>
<dbReference type="Proteomes" id="UP000241405">
    <property type="component" value="Unassembled WGS sequence"/>
</dbReference>
<organism evidence="7 9">
    <name type="scientific">Photobacterium phosphoreum</name>
    <dbReference type="NCBI Taxonomy" id="659"/>
    <lineage>
        <taxon>Bacteria</taxon>
        <taxon>Pseudomonadati</taxon>
        <taxon>Pseudomonadota</taxon>
        <taxon>Gammaproteobacteria</taxon>
        <taxon>Vibrionales</taxon>
        <taxon>Vibrionaceae</taxon>
        <taxon>Photobacterium</taxon>
    </lineage>
</organism>
<dbReference type="InterPro" id="IPR013762">
    <property type="entry name" value="Integrase-like_cat_sf"/>
</dbReference>
<dbReference type="InterPro" id="IPR002104">
    <property type="entry name" value="Integrase_catalytic"/>
</dbReference>
<dbReference type="Gene3D" id="1.10.443.10">
    <property type="entry name" value="Intergrase catalytic core"/>
    <property type="match status" value="1"/>
</dbReference>
<dbReference type="Proteomes" id="UP000241618">
    <property type="component" value="Unassembled WGS sequence"/>
</dbReference>
<dbReference type="GO" id="GO:0015074">
    <property type="term" value="P:DNA integration"/>
    <property type="evidence" value="ECO:0007669"/>
    <property type="project" value="UniProtKB-KW"/>
</dbReference>
<protein>
    <submittedName>
        <fullName evidence="7">Integrase</fullName>
    </submittedName>
</protein>
<keyword evidence="3" id="KW-0238">DNA-binding</keyword>
<dbReference type="RefSeq" id="WP_107190531.1">
    <property type="nucleotide sequence ID" value="NZ_PYMN01000015.1"/>
</dbReference>
<dbReference type="InterPro" id="IPR038488">
    <property type="entry name" value="Integrase_DNA-bd_sf"/>
</dbReference>
<evidence type="ECO:0000256" key="3">
    <source>
        <dbReference type="ARBA" id="ARBA00023125"/>
    </source>
</evidence>
<dbReference type="Gene3D" id="1.10.150.130">
    <property type="match status" value="1"/>
</dbReference>
<dbReference type="GO" id="GO:0006310">
    <property type="term" value="P:DNA recombination"/>
    <property type="evidence" value="ECO:0007669"/>
    <property type="project" value="UniProtKB-KW"/>
</dbReference>
<dbReference type="SUPFAM" id="SSF56349">
    <property type="entry name" value="DNA breaking-rejoining enzymes"/>
    <property type="match status" value="1"/>
</dbReference>
<evidence type="ECO:0000313" key="8">
    <source>
        <dbReference type="Proteomes" id="UP000241405"/>
    </source>
</evidence>
<dbReference type="InterPro" id="IPR050808">
    <property type="entry name" value="Phage_Integrase"/>
</dbReference>
<dbReference type="EMBL" id="PYMO01000003">
    <property type="protein sequence ID" value="PSU26403.1"/>
    <property type="molecule type" value="Genomic_DNA"/>
</dbReference>
<dbReference type="InterPro" id="IPR011010">
    <property type="entry name" value="DNA_brk_join_enz"/>
</dbReference>
<name>A0A2T3JP07_PHOPO</name>
<dbReference type="PROSITE" id="PS51898">
    <property type="entry name" value="TYR_RECOMBINASE"/>
    <property type="match status" value="1"/>
</dbReference>
<keyword evidence="4" id="KW-0233">DNA recombination</keyword>
<evidence type="ECO:0000313" key="7">
    <source>
        <dbReference type="EMBL" id="PSU50778.1"/>
    </source>
</evidence>
<dbReference type="EMBL" id="PYMP01000013">
    <property type="protein sequence ID" value="PSU50778.1"/>
    <property type="molecule type" value="Genomic_DNA"/>
</dbReference>
<evidence type="ECO:0000256" key="4">
    <source>
        <dbReference type="ARBA" id="ARBA00023172"/>
    </source>
</evidence>
<dbReference type="PANTHER" id="PTHR30629:SF2">
    <property type="entry name" value="PROPHAGE INTEGRASE INTS-RELATED"/>
    <property type="match status" value="1"/>
</dbReference>
<reference evidence="8 9" key="1">
    <citation type="submission" date="2018-03" db="EMBL/GenBank/DDBJ databases">
        <title>Whole genome sequencing of Histamine producing bacteria.</title>
        <authorList>
            <person name="Butler K."/>
        </authorList>
    </citation>
    <scope>NUCLEOTIDE SEQUENCE [LARGE SCALE GENOMIC DNA]</scope>
    <source>
        <strain evidence="7 9">FS-6.1</strain>
        <strain evidence="6 8">FS-6.2</strain>
    </source>
</reference>
<evidence type="ECO:0000313" key="9">
    <source>
        <dbReference type="Proteomes" id="UP000241618"/>
    </source>
</evidence>
<gene>
    <name evidence="7" type="ORF">C9J18_14110</name>
    <name evidence="6" type="ORF">CTM96_05160</name>
</gene>
<evidence type="ECO:0000313" key="6">
    <source>
        <dbReference type="EMBL" id="PSU26403.1"/>
    </source>
</evidence>
<dbReference type="Pfam" id="PF00589">
    <property type="entry name" value="Phage_integrase"/>
    <property type="match status" value="1"/>
</dbReference>
<dbReference type="InterPro" id="IPR025166">
    <property type="entry name" value="Integrase_DNA_bind_dom"/>
</dbReference>